<gene>
    <name evidence="1" type="ORF">CCUS01_15296</name>
</gene>
<dbReference type="Proteomes" id="UP001239213">
    <property type="component" value="Unassembled WGS sequence"/>
</dbReference>
<dbReference type="EMBL" id="MPDP01000069">
    <property type="protein sequence ID" value="KAK1485419.1"/>
    <property type="molecule type" value="Genomic_DNA"/>
</dbReference>
<proteinExistence type="predicted"/>
<accession>A0AAI9VE71</accession>
<sequence>MQDALNDFTPVVCCYLSQANDSLAFALAVELAGGGCYFPEEVLKSRQNGWRKLTMRSGPHAVLNAALAGNITTSITSGDALLIAIGHDLAVAEAKKGLTLVVRVRGEVAGLKVSGVV</sequence>
<reference evidence="1" key="1">
    <citation type="submission" date="2016-11" db="EMBL/GenBank/DDBJ databases">
        <title>The genome sequence of Colletotrichum cuscutae.</title>
        <authorList>
            <person name="Baroncelli R."/>
        </authorList>
    </citation>
    <scope>NUCLEOTIDE SEQUENCE</scope>
    <source>
        <strain evidence="1">IMI 304802</strain>
    </source>
</reference>
<dbReference type="AlphaFoldDB" id="A0AAI9VE71"/>
<keyword evidence="2" id="KW-1185">Reference proteome</keyword>
<organism evidence="1 2">
    <name type="scientific">Colletotrichum cuscutae</name>
    <dbReference type="NCBI Taxonomy" id="1209917"/>
    <lineage>
        <taxon>Eukaryota</taxon>
        <taxon>Fungi</taxon>
        <taxon>Dikarya</taxon>
        <taxon>Ascomycota</taxon>
        <taxon>Pezizomycotina</taxon>
        <taxon>Sordariomycetes</taxon>
        <taxon>Hypocreomycetidae</taxon>
        <taxon>Glomerellales</taxon>
        <taxon>Glomerellaceae</taxon>
        <taxon>Colletotrichum</taxon>
        <taxon>Colletotrichum acutatum species complex</taxon>
    </lineage>
</organism>
<name>A0AAI9VE71_9PEZI</name>
<comment type="caution">
    <text evidence="1">The sequence shown here is derived from an EMBL/GenBank/DDBJ whole genome shotgun (WGS) entry which is preliminary data.</text>
</comment>
<evidence type="ECO:0000313" key="2">
    <source>
        <dbReference type="Proteomes" id="UP001239213"/>
    </source>
</evidence>
<evidence type="ECO:0000313" key="1">
    <source>
        <dbReference type="EMBL" id="KAK1485419.1"/>
    </source>
</evidence>
<protein>
    <submittedName>
        <fullName evidence="1">Uncharacterized protein</fullName>
    </submittedName>
</protein>